<organism evidence="4 5">
    <name type="scientific">Dictyobacter halimunensis</name>
    <dbReference type="NCBI Taxonomy" id="3026934"/>
    <lineage>
        <taxon>Bacteria</taxon>
        <taxon>Bacillati</taxon>
        <taxon>Chloroflexota</taxon>
        <taxon>Ktedonobacteria</taxon>
        <taxon>Ktedonobacterales</taxon>
        <taxon>Dictyobacteraceae</taxon>
        <taxon>Dictyobacter</taxon>
    </lineage>
</organism>
<dbReference type="Pfam" id="PF05368">
    <property type="entry name" value="NmrA"/>
    <property type="match status" value="1"/>
</dbReference>
<feature type="domain" description="NmrA-like" evidence="3">
    <location>
        <begin position="6"/>
        <end position="277"/>
    </location>
</feature>
<evidence type="ECO:0000313" key="4">
    <source>
        <dbReference type="EMBL" id="GLV60133.1"/>
    </source>
</evidence>
<evidence type="ECO:0000313" key="5">
    <source>
        <dbReference type="Proteomes" id="UP001344906"/>
    </source>
</evidence>
<dbReference type="SUPFAM" id="SSF51735">
    <property type="entry name" value="NAD(P)-binding Rossmann-fold domains"/>
    <property type="match status" value="1"/>
</dbReference>
<evidence type="ECO:0000259" key="3">
    <source>
        <dbReference type="Pfam" id="PF05368"/>
    </source>
</evidence>
<dbReference type="Proteomes" id="UP001344906">
    <property type="component" value="Unassembled WGS sequence"/>
</dbReference>
<dbReference type="InterPro" id="IPR051164">
    <property type="entry name" value="NmrA-like_oxidored"/>
</dbReference>
<protein>
    <recommendedName>
        <fullName evidence="3">NmrA-like domain-containing protein</fullName>
    </recommendedName>
</protein>
<reference evidence="4 5" key="1">
    <citation type="submission" date="2023-02" db="EMBL/GenBank/DDBJ databases">
        <title>Dictyobacter halimunensis sp. nov., a new member of the class Ktedonobacteria from forest soil in a geothermal area.</title>
        <authorList>
            <person name="Rachmania M.K."/>
            <person name="Ningsih F."/>
            <person name="Sakai Y."/>
            <person name="Yabe S."/>
            <person name="Yokota A."/>
            <person name="Sjamsuridzal W."/>
        </authorList>
    </citation>
    <scope>NUCLEOTIDE SEQUENCE [LARGE SCALE GENOMIC DNA]</scope>
    <source>
        <strain evidence="4 5">S3.2.2.5</strain>
    </source>
</reference>
<evidence type="ECO:0000256" key="1">
    <source>
        <dbReference type="ARBA" id="ARBA00006328"/>
    </source>
</evidence>
<comment type="caution">
    <text evidence="4">The sequence shown here is derived from an EMBL/GenBank/DDBJ whole genome shotgun (WGS) entry which is preliminary data.</text>
</comment>
<gene>
    <name evidence="4" type="ORF">KDH_69560</name>
</gene>
<accession>A0ABQ6G697</accession>
<dbReference type="PANTHER" id="PTHR42748:SF7">
    <property type="entry name" value="NMRA LIKE REDOX SENSOR 1-RELATED"/>
    <property type="match status" value="1"/>
</dbReference>
<name>A0ABQ6G697_9CHLR</name>
<comment type="similarity">
    <text evidence="1">Belongs to the NmrA-type oxidoreductase family.</text>
</comment>
<dbReference type="RefSeq" id="WP_338257117.1">
    <property type="nucleotide sequence ID" value="NZ_BSRI01000002.1"/>
</dbReference>
<keyword evidence="2" id="KW-0521">NADP</keyword>
<dbReference type="InterPro" id="IPR008030">
    <property type="entry name" value="NmrA-like"/>
</dbReference>
<dbReference type="Gene3D" id="3.40.50.720">
    <property type="entry name" value="NAD(P)-binding Rossmann-like Domain"/>
    <property type="match status" value="1"/>
</dbReference>
<dbReference type="Gene3D" id="3.90.25.10">
    <property type="entry name" value="UDP-galactose 4-epimerase, domain 1"/>
    <property type="match status" value="1"/>
</dbReference>
<dbReference type="EMBL" id="BSRI01000002">
    <property type="protein sequence ID" value="GLV60133.1"/>
    <property type="molecule type" value="Genomic_DNA"/>
</dbReference>
<proteinExistence type="inferred from homology"/>
<sequence>MSNIQNRHILVLGATGQQGGAVARHLLAAGWKVRALVRDLNKDAAQDLKRQGVELVQGDLNQLVSLRTAMANVYGVFCALSSTEAGVEVEERQGKAVADVAKEAGVSHFVYSSVGGAERESGIPHFESKWHVENYLHERGLPVTILRPAFFMDNFRSFVSEEADKTLSIKIALRPETVLQMIAVDDIGAFAALAFEQKTAFLDKEIEIAGDELTPVQITEVFQRVLGKPLRFIEVPVEQMLRVNFDNGKMFAWFNEAGYRADIATLRQLYPPLKTLEMWLKDSNAFPLPA</sequence>
<keyword evidence="5" id="KW-1185">Reference proteome</keyword>
<evidence type="ECO:0000256" key="2">
    <source>
        <dbReference type="ARBA" id="ARBA00022857"/>
    </source>
</evidence>
<dbReference type="InterPro" id="IPR036291">
    <property type="entry name" value="NAD(P)-bd_dom_sf"/>
</dbReference>
<dbReference type="PANTHER" id="PTHR42748">
    <property type="entry name" value="NITROGEN METABOLITE REPRESSION PROTEIN NMRA FAMILY MEMBER"/>
    <property type="match status" value="1"/>
</dbReference>
<dbReference type="CDD" id="cd05251">
    <property type="entry name" value="NmrA_like_SDR_a"/>
    <property type="match status" value="1"/>
</dbReference>